<name>A0A8X6XP41_9ARAC</name>
<gene>
    <name evidence="1" type="ORF">TNIN_27181</name>
</gene>
<dbReference type="EMBL" id="BMAV01011110">
    <property type="protein sequence ID" value="GFY56706.1"/>
    <property type="molecule type" value="Genomic_DNA"/>
</dbReference>
<accession>A0A8X6XP41</accession>
<dbReference type="AlphaFoldDB" id="A0A8X6XP41"/>
<evidence type="ECO:0000313" key="1">
    <source>
        <dbReference type="EMBL" id="GFY56706.1"/>
    </source>
</evidence>
<protein>
    <submittedName>
        <fullName evidence="1">Uncharacterized protein</fullName>
    </submittedName>
</protein>
<keyword evidence="2" id="KW-1185">Reference proteome</keyword>
<reference evidence="1" key="1">
    <citation type="submission" date="2020-08" db="EMBL/GenBank/DDBJ databases">
        <title>Multicomponent nature underlies the extraordinary mechanical properties of spider dragline silk.</title>
        <authorList>
            <person name="Kono N."/>
            <person name="Nakamura H."/>
            <person name="Mori M."/>
            <person name="Yoshida Y."/>
            <person name="Ohtoshi R."/>
            <person name="Malay A.D."/>
            <person name="Moran D.A.P."/>
            <person name="Tomita M."/>
            <person name="Numata K."/>
            <person name="Arakawa K."/>
        </authorList>
    </citation>
    <scope>NUCLEOTIDE SEQUENCE</scope>
</reference>
<organism evidence="1 2">
    <name type="scientific">Trichonephila inaurata madagascariensis</name>
    <dbReference type="NCBI Taxonomy" id="2747483"/>
    <lineage>
        <taxon>Eukaryota</taxon>
        <taxon>Metazoa</taxon>
        <taxon>Ecdysozoa</taxon>
        <taxon>Arthropoda</taxon>
        <taxon>Chelicerata</taxon>
        <taxon>Arachnida</taxon>
        <taxon>Araneae</taxon>
        <taxon>Araneomorphae</taxon>
        <taxon>Entelegynae</taxon>
        <taxon>Araneoidea</taxon>
        <taxon>Nephilidae</taxon>
        <taxon>Trichonephila</taxon>
        <taxon>Trichonephila inaurata</taxon>
    </lineage>
</organism>
<sequence>MKLAKPDDSLWSIPNEILIGADFYWNIMHSDASVKVSDFLVPSNFGEEDYNSLTFLLMTPLNTRWKSLICPPFDPGVRIVLSELRSTFWILRERQAIKKVLHKCLPCEIFKLKCGKQIEAPLPSKRVYRP</sequence>
<comment type="caution">
    <text evidence="1">The sequence shown here is derived from an EMBL/GenBank/DDBJ whole genome shotgun (WGS) entry which is preliminary data.</text>
</comment>
<dbReference type="OrthoDB" id="8042916at2759"/>
<evidence type="ECO:0000313" key="2">
    <source>
        <dbReference type="Proteomes" id="UP000886998"/>
    </source>
</evidence>
<proteinExistence type="predicted"/>
<dbReference type="Proteomes" id="UP000886998">
    <property type="component" value="Unassembled WGS sequence"/>
</dbReference>